<dbReference type="OrthoDB" id="408631at2759"/>
<evidence type="ECO:0000256" key="2">
    <source>
        <dbReference type="ARBA" id="ARBA00022801"/>
    </source>
</evidence>
<protein>
    <recommendedName>
        <fullName evidence="3">Carboxylic ester hydrolase</fullName>
        <ecNumber evidence="3">3.1.1.-</ecNumber>
    </recommendedName>
</protein>
<feature type="chain" id="PRO_5020842848" description="Carboxylic ester hydrolase" evidence="3">
    <location>
        <begin position="20"/>
        <end position="514"/>
    </location>
</feature>
<gene>
    <name evidence="5" type="ORF">BD410DRAFT_833442</name>
</gene>
<feature type="domain" description="Carboxylesterase type B" evidence="4">
    <location>
        <begin position="23"/>
        <end position="353"/>
    </location>
</feature>
<evidence type="ECO:0000256" key="3">
    <source>
        <dbReference type="RuleBase" id="RU361235"/>
    </source>
</evidence>
<dbReference type="AlphaFoldDB" id="A0A4R5XDE5"/>
<reference evidence="5 6" key="1">
    <citation type="submission" date="2018-06" db="EMBL/GenBank/DDBJ databases">
        <title>A transcriptomic atlas of mushroom development highlights an independent origin of complex multicellularity.</title>
        <authorList>
            <consortium name="DOE Joint Genome Institute"/>
            <person name="Krizsan K."/>
            <person name="Almasi E."/>
            <person name="Merenyi Z."/>
            <person name="Sahu N."/>
            <person name="Viragh M."/>
            <person name="Koszo T."/>
            <person name="Mondo S."/>
            <person name="Kiss B."/>
            <person name="Balint B."/>
            <person name="Kues U."/>
            <person name="Barry K."/>
            <person name="Hegedus J.C."/>
            <person name="Henrissat B."/>
            <person name="Johnson J."/>
            <person name="Lipzen A."/>
            <person name="Ohm R."/>
            <person name="Nagy I."/>
            <person name="Pangilinan J."/>
            <person name="Yan J."/>
            <person name="Xiong Y."/>
            <person name="Grigoriev I.V."/>
            <person name="Hibbett D.S."/>
            <person name="Nagy L.G."/>
        </authorList>
    </citation>
    <scope>NUCLEOTIDE SEQUENCE [LARGE SCALE GENOMIC DNA]</scope>
    <source>
        <strain evidence="5 6">SZMC22713</strain>
    </source>
</reference>
<keyword evidence="6" id="KW-1185">Reference proteome</keyword>
<evidence type="ECO:0000313" key="5">
    <source>
        <dbReference type="EMBL" id="TDL29079.1"/>
    </source>
</evidence>
<dbReference type="EMBL" id="ML170156">
    <property type="protein sequence ID" value="TDL29079.1"/>
    <property type="molecule type" value="Genomic_DNA"/>
</dbReference>
<dbReference type="PANTHER" id="PTHR11559">
    <property type="entry name" value="CARBOXYLESTERASE"/>
    <property type="match status" value="1"/>
</dbReference>
<sequence length="514" mass="54312">MSLIRVCVLIGASLATVNAATSSPVVNLGYAQYQGALNTTTNVTTFMGIRYASPPTGTLRFQAPQAPATVSGVQIANVIAPTCLQGIGGDSPNQPFPIQKRASPASEDCLFLNVFLPGTLSPHAKLPVIVWIHGGGYATGSMIGADGTDLIQDGQGGVVVVAIQYRLGAFGFLAGAEVKKNGVLNAGLLDQQFALQWVQKHIASFGGDHNKVTIWGESAGAGSVLQHVVAHGGRTNPSLFQKAITSSTFLPFQYPFDGVVPEAIYSAVVNQTNCTSALDTFACVQAIDASILETANNNIAFSGFEGTFVFVPVVDGSFIVERPTQTFARGTVNGQVYHGVTNSFEGANFVSTKIPLTTLTAYVTKLFPAFGPTQVSQVVDTYSNIGLNGTFNQAVGIIGECIFICPTYFMLKAFPLSHKGEFAIPPARHGGDVPYYFPGVPGFNNTAFIKSFSQSFLAVAKFGDPNMTPDPENITPQWNAYALGDTEMVFNKTDAGLPDIHPSATDPALISRCK</sequence>
<evidence type="ECO:0000313" key="6">
    <source>
        <dbReference type="Proteomes" id="UP000294933"/>
    </source>
</evidence>
<evidence type="ECO:0000259" key="4">
    <source>
        <dbReference type="Pfam" id="PF00135"/>
    </source>
</evidence>
<dbReference type="EC" id="3.1.1.-" evidence="3"/>
<dbReference type="PROSITE" id="PS00941">
    <property type="entry name" value="CARBOXYLESTERASE_B_2"/>
    <property type="match status" value="1"/>
</dbReference>
<dbReference type="InterPro" id="IPR002018">
    <property type="entry name" value="CarbesteraseB"/>
</dbReference>
<accession>A0A4R5XDE5</accession>
<feature type="signal peptide" evidence="3">
    <location>
        <begin position="1"/>
        <end position="19"/>
    </location>
</feature>
<dbReference type="VEuPathDB" id="FungiDB:BD410DRAFT_833442"/>
<organism evidence="5 6">
    <name type="scientific">Rickenella mellea</name>
    <dbReference type="NCBI Taxonomy" id="50990"/>
    <lineage>
        <taxon>Eukaryota</taxon>
        <taxon>Fungi</taxon>
        <taxon>Dikarya</taxon>
        <taxon>Basidiomycota</taxon>
        <taxon>Agaricomycotina</taxon>
        <taxon>Agaricomycetes</taxon>
        <taxon>Hymenochaetales</taxon>
        <taxon>Rickenellaceae</taxon>
        <taxon>Rickenella</taxon>
    </lineage>
</organism>
<keyword evidence="3" id="KW-0732">Signal</keyword>
<dbReference type="Gene3D" id="3.40.50.1820">
    <property type="entry name" value="alpha/beta hydrolase"/>
    <property type="match status" value="1"/>
</dbReference>
<dbReference type="SUPFAM" id="SSF53474">
    <property type="entry name" value="alpha/beta-Hydrolases"/>
    <property type="match status" value="1"/>
</dbReference>
<evidence type="ECO:0000256" key="1">
    <source>
        <dbReference type="ARBA" id="ARBA00005964"/>
    </source>
</evidence>
<keyword evidence="2 3" id="KW-0378">Hydrolase</keyword>
<proteinExistence type="inferred from homology"/>
<dbReference type="InterPro" id="IPR019819">
    <property type="entry name" value="Carboxylesterase_B_CS"/>
</dbReference>
<dbReference type="STRING" id="50990.A0A4R5XDE5"/>
<dbReference type="InterPro" id="IPR019826">
    <property type="entry name" value="Carboxylesterase_B_AS"/>
</dbReference>
<dbReference type="Proteomes" id="UP000294933">
    <property type="component" value="Unassembled WGS sequence"/>
</dbReference>
<name>A0A4R5XDE5_9AGAM</name>
<dbReference type="InterPro" id="IPR050309">
    <property type="entry name" value="Type-B_Carboxylest/Lipase"/>
</dbReference>
<dbReference type="PROSITE" id="PS00122">
    <property type="entry name" value="CARBOXYLESTERASE_B_1"/>
    <property type="match status" value="1"/>
</dbReference>
<dbReference type="InterPro" id="IPR029058">
    <property type="entry name" value="AB_hydrolase_fold"/>
</dbReference>
<dbReference type="GO" id="GO:0016787">
    <property type="term" value="F:hydrolase activity"/>
    <property type="evidence" value="ECO:0007669"/>
    <property type="project" value="UniProtKB-KW"/>
</dbReference>
<dbReference type="Pfam" id="PF00135">
    <property type="entry name" value="COesterase"/>
    <property type="match status" value="1"/>
</dbReference>
<comment type="similarity">
    <text evidence="1 3">Belongs to the type-B carboxylesterase/lipase family.</text>
</comment>